<dbReference type="SUPFAM" id="SSF103039">
    <property type="entry name" value="CheC-like"/>
    <property type="match status" value="1"/>
</dbReference>
<dbReference type="InterPro" id="IPR028976">
    <property type="entry name" value="CheC-like_sf"/>
</dbReference>
<keyword evidence="1" id="KW-0145">Chemotaxis</keyword>
<dbReference type="HOGENOM" id="CLU_972039_0_0_7"/>
<dbReference type="GO" id="GO:0006935">
    <property type="term" value="P:chemotaxis"/>
    <property type="evidence" value="ECO:0007669"/>
    <property type="project" value="UniProtKB-KW"/>
</dbReference>
<dbReference type="PANTHER" id="PTHR39452:SF1">
    <property type="entry name" value="CHEY-P PHOSPHATASE CHEX"/>
    <property type="match status" value="1"/>
</dbReference>
<dbReference type="RefSeq" id="WP_015469912.1">
    <property type="nucleotide sequence ID" value="NC_020813.1"/>
</dbReference>
<dbReference type="PANTHER" id="PTHR39452">
    <property type="entry name" value="CHEY-P PHOSPHATASE CHEX"/>
    <property type="match status" value="1"/>
</dbReference>
<reference evidence="3 4" key="1">
    <citation type="journal article" date="2013" name="ISME J.">
        <title>By their genes ye shall know them: genomic signatures of predatory bacteria.</title>
        <authorList>
            <person name="Pasternak Z."/>
            <person name="Pietrokovski S."/>
            <person name="Rotem O."/>
            <person name="Gophna U."/>
            <person name="Lurie-Weinberger M.N."/>
            <person name="Jurkevitch E."/>
        </authorList>
    </citation>
    <scope>NUCLEOTIDE SEQUENCE [LARGE SCALE GENOMIC DNA]</scope>
    <source>
        <strain evidence="3 4">JSS</strain>
    </source>
</reference>
<dbReference type="Pfam" id="PF13690">
    <property type="entry name" value="CheX"/>
    <property type="match status" value="1"/>
</dbReference>
<organism evidence="3 4">
    <name type="scientific">Pseudobdellovibrio exovorus JSS</name>
    <dbReference type="NCBI Taxonomy" id="1184267"/>
    <lineage>
        <taxon>Bacteria</taxon>
        <taxon>Pseudomonadati</taxon>
        <taxon>Bdellovibrionota</taxon>
        <taxon>Bdellovibrionia</taxon>
        <taxon>Bdellovibrionales</taxon>
        <taxon>Pseudobdellovibrionaceae</taxon>
        <taxon>Pseudobdellovibrio</taxon>
    </lineage>
</organism>
<dbReference type="InterPro" id="IPR038756">
    <property type="entry name" value="CheX-like"/>
</dbReference>
<dbReference type="EMBL" id="CP003537">
    <property type="protein sequence ID" value="AGH95422.1"/>
    <property type="molecule type" value="Genomic_DNA"/>
</dbReference>
<dbReference type="OrthoDB" id="5292939at2"/>
<keyword evidence="4" id="KW-1185">Reference proteome</keyword>
<dbReference type="InterPro" id="IPR028051">
    <property type="entry name" value="CheX-like_dom"/>
</dbReference>
<protein>
    <recommendedName>
        <fullName evidence="2">Chemotaxis phosphatase CheX-like domain-containing protein</fullName>
    </recommendedName>
</protein>
<dbReference type="InterPro" id="IPR036513">
    <property type="entry name" value="STAS_dom_sf"/>
</dbReference>
<dbReference type="AlphaFoldDB" id="M4V7P8"/>
<dbReference type="PATRIC" id="fig|1184267.3.peg.1221"/>
<dbReference type="SUPFAM" id="SSF52091">
    <property type="entry name" value="SpoIIaa-like"/>
    <property type="match status" value="1"/>
</dbReference>
<feature type="domain" description="Chemotaxis phosphatase CheX-like" evidence="2">
    <location>
        <begin position="170"/>
        <end position="268"/>
    </location>
</feature>
<dbReference type="Proteomes" id="UP000012040">
    <property type="component" value="Chromosome"/>
</dbReference>
<dbReference type="KEGG" id="bex:A11Q_1206"/>
<evidence type="ECO:0000313" key="4">
    <source>
        <dbReference type="Proteomes" id="UP000012040"/>
    </source>
</evidence>
<evidence type="ECO:0000259" key="2">
    <source>
        <dbReference type="Pfam" id="PF13690"/>
    </source>
</evidence>
<dbReference type="CDD" id="cd17906">
    <property type="entry name" value="CheX"/>
    <property type="match status" value="1"/>
</dbReference>
<proteinExistence type="predicted"/>
<accession>M4V7P8</accession>
<dbReference type="Gene3D" id="3.40.1550.10">
    <property type="entry name" value="CheC-like"/>
    <property type="match status" value="1"/>
</dbReference>
<evidence type="ECO:0000256" key="1">
    <source>
        <dbReference type="ARBA" id="ARBA00022500"/>
    </source>
</evidence>
<evidence type="ECO:0000313" key="3">
    <source>
        <dbReference type="EMBL" id="AGH95422.1"/>
    </source>
</evidence>
<dbReference type="STRING" id="1184267.A11Q_1206"/>
<sequence length="286" mass="32847">MAEPLIKHEVRDHYLLIELPKDMDKECATNLNIEIKNWLLQPAQLFVLDFREVSELNQLCYHPLLVLSQNIKMADKKLVSFNFKPSLLNQLKNDGMSSALNCIHDIREYFKQEKSAQTKPQKQIDVSMVNPFLAATKKTLELQANVQCEPLKPQFTYVDNKVYEQPIAIVGVISISTEKFKGSVTLAFPEKIFLKIYESMFGEKHEHINHEIEDAAGEILNIIYGSAKTVLNQEFGYQLKPELPTILSGERINIRQKTNEKVIILPFNTQHGQFQVEISFENEQAA</sequence>
<dbReference type="eggNOG" id="COG1406">
    <property type="taxonomic scope" value="Bacteria"/>
</dbReference>
<name>M4V7P8_9BACT</name>
<gene>
    <name evidence="3" type="ORF">A11Q_1206</name>
</gene>